<dbReference type="InterPro" id="IPR013325">
    <property type="entry name" value="RNA_pol_sigma_r2"/>
</dbReference>
<dbReference type="GO" id="GO:0003677">
    <property type="term" value="F:DNA binding"/>
    <property type="evidence" value="ECO:0007669"/>
    <property type="project" value="InterPro"/>
</dbReference>
<dbReference type="Pfam" id="PF08281">
    <property type="entry name" value="Sigma70_r4_2"/>
    <property type="match status" value="1"/>
</dbReference>
<keyword evidence="2" id="KW-0805">Transcription regulation</keyword>
<evidence type="ECO:0000256" key="3">
    <source>
        <dbReference type="ARBA" id="ARBA00023082"/>
    </source>
</evidence>
<evidence type="ECO:0000256" key="2">
    <source>
        <dbReference type="ARBA" id="ARBA00023015"/>
    </source>
</evidence>
<evidence type="ECO:0000256" key="1">
    <source>
        <dbReference type="ARBA" id="ARBA00010641"/>
    </source>
</evidence>
<feature type="domain" description="RNA polymerase sigma factor 70 region 4 type 2" evidence="6">
    <location>
        <begin position="111"/>
        <end position="160"/>
    </location>
</feature>
<accession>A0A3B0YGN9</accession>
<evidence type="ECO:0000259" key="5">
    <source>
        <dbReference type="Pfam" id="PF04542"/>
    </source>
</evidence>
<dbReference type="InterPro" id="IPR013249">
    <property type="entry name" value="RNA_pol_sigma70_r4_t2"/>
</dbReference>
<protein>
    <recommendedName>
        <fullName evidence="8">RNA polymerase sigma-54 factor RpoN</fullName>
    </recommendedName>
</protein>
<evidence type="ECO:0000313" key="7">
    <source>
        <dbReference type="EMBL" id="VAW74817.1"/>
    </source>
</evidence>
<dbReference type="SUPFAM" id="SSF88946">
    <property type="entry name" value="Sigma2 domain of RNA polymerase sigma factors"/>
    <property type="match status" value="1"/>
</dbReference>
<dbReference type="InterPro" id="IPR036388">
    <property type="entry name" value="WH-like_DNA-bd_sf"/>
</dbReference>
<dbReference type="PANTHER" id="PTHR43133:SF59">
    <property type="entry name" value="ECF RNA POLYMERASE SIGMA FACTOR SIGR"/>
    <property type="match status" value="1"/>
</dbReference>
<dbReference type="InterPro" id="IPR007627">
    <property type="entry name" value="RNA_pol_sigma70_r2"/>
</dbReference>
<dbReference type="PANTHER" id="PTHR43133">
    <property type="entry name" value="RNA POLYMERASE ECF-TYPE SIGMA FACTO"/>
    <property type="match status" value="1"/>
</dbReference>
<proteinExistence type="inferred from homology"/>
<gene>
    <name evidence="7" type="ORF">MNBD_GAMMA14-2076</name>
</gene>
<name>A0A3B0YGN9_9ZZZZ</name>
<sequence length="183" mass="20995">MEIIDRLLNARCLRRKITENRDRLYRVALAWSGEPAVADDLVQETLMISLQRSYQLRDPKRLNAWMYTILSNCWKQYLRRARPTVDIDDVEICGDGDAEAGSSEQEVIDHVRRAILRLPAAQRQTVTLVDLVGFSYAEVADILDVPIGTVMSRLYTSRQSLQKALANFRSPQPAATRHLRRVK</sequence>
<dbReference type="NCBIfam" id="TIGR02937">
    <property type="entry name" value="sigma70-ECF"/>
    <property type="match status" value="1"/>
</dbReference>
<dbReference type="Gene3D" id="1.10.10.10">
    <property type="entry name" value="Winged helix-like DNA-binding domain superfamily/Winged helix DNA-binding domain"/>
    <property type="match status" value="1"/>
</dbReference>
<dbReference type="AlphaFoldDB" id="A0A3B0YGN9"/>
<feature type="domain" description="RNA polymerase sigma-70 region 2" evidence="5">
    <location>
        <begin position="17"/>
        <end position="82"/>
    </location>
</feature>
<comment type="similarity">
    <text evidence="1">Belongs to the sigma-70 factor family. ECF subfamily.</text>
</comment>
<dbReference type="EMBL" id="UOFM01000110">
    <property type="protein sequence ID" value="VAW74817.1"/>
    <property type="molecule type" value="Genomic_DNA"/>
</dbReference>
<dbReference type="InterPro" id="IPR013324">
    <property type="entry name" value="RNA_pol_sigma_r3/r4-like"/>
</dbReference>
<dbReference type="CDD" id="cd06171">
    <property type="entry name" value="Sigma70_r4"/>
    <property type="match status" value="1"/>
</dbReference>
<evidence type="ECO:0000259" key="6">
    <source>
        <dbReference type="Pfam" id="PF08281"/>
    </source>
</evidence>
<dbReference type="SUPFAM" id="SSF88659">
    <property type="entry name" value="Sigma3 and sigma4 domains of RNA polymerase sigma factors"/>
    <property type="match status" value="1"/>
</dbReference>
<dbReference type="GO" id="GO:0016987">
    <property type="term" value="F:sigma factor activity"/>
    <property type="evidence" value="ECO:0007669"/>
    <property type="project" value="UniProtKB-KW"/>
</dbReference>
<dbReference type="Pfam" id="PF04542">
    <property type="entry name" value="Sigma70_r2"/>
    <property type="match status" value="1"/>
</dbReference>
<keyword evidence="4" id="KW-0804">Transcription</keyword>
<dbReference type="InterPro" id="IPR014284">
    <property type="entry name" value="RNA_pol_sigma-70_dom"/>
</dbReference>
<keyword evidence="3" id="KW-0731">Sigma factor</keyword>
<dbReference type="Gene3D" id="1.10.1740.10">
    <property type="match status" value="1"/>
</dbReference>
<organism evidence="7">
    <name type="scientific">hydrothermal vent metagenome</name>
    <dbReference type="NCBI Taxonomy" id="652676"/>
    <lineage>
        <taxon>unclassified sequences</taxon>
        <taxon>metagenomes</taxon>
        <taxon>ecological metagenomes</taxon>
    </lineage>
</organism>
<reference evidence="7" key="1">
    <citation type="submission" date="2018-06" db="EMBL/GenBank/DDBJ databases">
        <authorList>
            <person name="Zhirakovskaya E."/>
        </authorList>
    </citation>
    <scope>NUCLEOTIDE SEQUENCE</scope>
</reference>
<evidence type="ECO:0000256" key="4">
    <source>
        <dbReference type="ARBA" id="ARBA00023163"/>
    </source>
</evidence>
<dbReference type="InterPro" id="IPR039425">
    <property type="entry name" value="RNA_pol_sigma-70-like"/>
</dbReference>
<dbReference type="GO" id="GO:0006352">
    <property type="term" value="P:DNA-templated transcription initiation"/>
    <property type="evidence" value="ECO:0007669"/>
    <property type="project" value="InterPro"/>
</dbReference>
<evidence type="ECO:0008006" key="8">
    <source>
        <dbReference type="Google" id="ProtNLM"/>
    </source>
</evidence>